<evidence type="ECO:0000313" key="7">
    <source>
        <dbReference type="EMBL" id="EKD16313.1"/>
    </source>
</evidence>
<dbReference type="SUPFAM" id="SSF69065">
    <property type="entry name" value="RNase III domain-like"/>
    <property type="match status" value="1"/>
</dbReference>
<keyword evidence="2" id="KW-0255">Endonuclease</keyword>
<dbReference type="OMA" id="WKSSTIA"/>
<evidence type="ECO:0000256" key="5">
    <source>
        <dbReference type="SAM" id="MobiDB-lite"/>
    </source>
</evidence>
<dbReference type="PROSITE" id="PS00517">
    <property type="entry name" value="RNASE_3_1"/>
    <property type="match status" value="1"/>
</dbReference>
<dbReference type="GO" id="GO:0005654">
    <property type="term" value="C:nucleoplasm"/>
    <property type="evidence" value="ECO:0007669"/>
    <property type="project" value="TreeGrafter"/>
</dbReference>
<dbReference type="KEGG" id="mbe:MBM_05607"/>
<dbReference type="Pfam" id="PF00035">
    <property type="entry name" value="dsrm"/>
    <property type="match status" value="1"/>
</dbReference>
<dbReference type="FunCoup" id="K1X6P5">
    <property type="interactions" value="229"/>
</dbReference>
<dbReference type="EMBL" id="JH921439">
    <property type="protein sequence ID" value="EKD16313.1"/>
    <property type="molecule type" value="Genomic_DNA"/>
</dbReference>
<reference evidence="7 8" key="1">
    <citation type="journal article" date="2012" name="BMC Genomics">
        <title>Sequencing the genome of Marssonina brunnea reveals fungus-poplar co-evolution.</title>
        <authorList>
            <person name="Zhu S."/>
            <person name="Cao Y.-Z."/>
            <person name="Jiang C."/>
            <person name="Tan B.-Y."/>
            <person name="Wang Z."/>
            <person name="Feng S."/>
            <person name="Zhang L."/>
            <person name="Su X.-H."/>
            <person name="Brejova B."/>
            <person name="Vinar T."/>
            <person name="Xu M."/>
            <person name="Wang M.-X."/>
            <person name="Zhang S.-G."/>
            <person name="Huang M.-R."/>
            <person name="Wu R."/>
            <person name="Zhou Y."/>
        </authorList>
    </citation>
    <scope>NUCLEOTIDE SEQUENCE [LARGE SCALE GENOMIC DNA]</scope>
    <source>
        <strain evidence="7 8">MB_m1</strain>
    </source>
</reference>
<dbReference type="SMART" id="SM00358">
    <property type="entry name" value="DSRM"/>
    <property type="match status" value="1"/>
</dbReference>
<keyword evidence="4" id="KW-0694">RNA-binding</keyword>
<feature type="compositionally biased region" description="Basic and acidic residues" evidence="5">
    <location>
        <begin position="47"/>
        <end position="58"/>
    </location>
</feature>
<dbReference type="GO" id="GO:0004525">
    <property type="term" value="F:ribonuclease III activity"/>
    <property type="evidence" value="ECO:0007669"/>
    <property type="project" value="InterPro"/>
</dbReference>
<dbReference type="InterPro" id="IPR036389">
    <property type="entry name" value="RNase_III_sf"/>
</dbReference>
<feature type="compositionally biased region" description="Basic and acidic residues" evidence="5">
    <location>
        <begin position="12"/>
        <end position="22"/>
    </location>
</feature>
<dbReference type="PANTHER" id="PTHR11207">
    <property type="entry name" value="RIBONUCLEASE III"/>
    <property type="match status" value="1"/>
</dbReference>
<dbReference type="GO" id="GO:0034475">
    <property type="term" value="P:U4 snRNA 3'-end processing"/>
    <property type="evidence" value="ECO:0007669"/>
    <property type="project" value="TreeGrafter"/>
</dbReference>
<dbReference type="GO" id="GO:0006369">
    <property type="term" value="P:termination of RNA polymerase II transcription"/>
    <property type="evidence" value="ECO:0007669"/>
    <property type="project" value="TreeGrafter"/>
</dbReference>
<evidence type="ECO:0000259" key="6">
    <source>
        <dbReference type="PROSITE" id="PS50142"/>
    </source>
</evidence>
<evidence type="ECO:0000256" key="2">
    <source>
        <dbReference type="ARBA" id="ARBA00022759"/>
    </source>
</evidence>
<dbReference type="InterPro" id="IPR000999">
    <property type="entry name" value="RNase_III_dom"/>
</dbReference>
<accession>K1X6P5</accession>
<evidence type="ECO:0000256" key="3">
    <source>
        <dbReference type="ARBA" id="ARBA00022801"/>
    </source>
</evidence>
<proteinExistence type="predicted"/>
<gene>
    <name evidence="7" type="ORF">MBM_05607</name>
</gene>
<dbReference type="PANTHER" id="PTHR11207:SF0">
    <property type="entry name" value="RIBONUCLEASE 3"/>
    <property type="match status" value="1"/>
</dbReference>
<feature type="region of interest" description="Disordered" evidence="5">
    <location>
        <begin position="1"/>
        <end position="69"/>
    </location>
</feature>
<dbReference type="Gene3D" id="3.30.160.20">
    <property type="match status" value="1"/>
</dbReference>
<dbReference type="AlphaFoldDB" id="K1X6P5"/>
<dbReference type="Gene3D" id="1.10.1520.10">
    <property type="entry name" value="Ribonuclease III domain"/>
    <property type="match status" value="1"/>
</dbReference>
<keyword evidence="3" id="KW-0378">Hydrolase</keyword>
<dbReference type="InterPro" id="IPR014720">
    <property type="entry name" value="dsRBD_dom"/>
</dbReference>
<dbReference type="CDD" id="cd00593">
    <property type="entry name" value="RIBOc"/>
    <property type="match status" value="1"/>
</dbReference>
<dbReference type="Proteomes" id="UP000006753">
    <property type="component" value="Unassembled WGS sequence"/>
</dbReference>
<evidence type="ECO:0000256" key="4">
    <source>
        <dbReference type="ARBA" id="ARBA00022884"/>
    </source>
</evidence>
<dbReference type="SUPFAM" id="SSF54768">
    <property type="entry name" value="dsRNA-binding domain-like"/>
    <property type="match status" value="1"/>
</dbReference>
<dbReference type="PROSITE" id="PS50142">
    <property type="entry name" value="RNASE_3_2"/>
    <property type="match status" value="1"/>
</dbReference>
<feature type="domain" description="RNase III" evidence="6">
    <location>
        <begin position="173"/>
        <end position="283"/>
    </location>
</feature>
<sequence length="448" mass="49642">MQNLFNRHKRKHDEGAGSEDRHKKQKNHNCTFSQYQSHYGEASRISKSMERTRLDSSRPSDVSSTPAQSRKIANLIRALDEALEEDGMDHTLDLLGNETLSRCLDLRTSLGAARSIIEASSAGPLLREQRSHDFFSVPTPPSNNYSALFVEPWKSSTIARERPPLPKVLDPTLEESSFIHQGSTNGKPTELNYERLEWVGDAYIELFATLLISQTFPNLGPGKCSQLRERLVKNSTLAELSVYYGFDKRLRMPPVKPGQPEDRRKVLGDVFEAYVAAVILSDPAHGLKTAAEWLKDLWGMVLVKDIIEEERNGLKLDSPLWKLRSKLAATDDAVVKADALDLSTPKDKLQKLLGVKGVKLEYKDAGPEKKDPNTKLPIFTVGVYLTGLGERGKMLGIGKAGGKKDAGAKAASNALLNKKLMQVYIEKKKLVEAQLQVEAAALLDRGGS</sequence>
<feature type="compositionally biased region" description="Polar residues" evidence="5">
    <location>
        <begin position="59"/>
        <end position="68"/>
    </location>
</feature>
<dbReference type="Pfam" id="PF00636">
    <property type="entry name" value="Ribonuclease_3"/>
    <property type="match status" value="1"/>
</dbReference>
<feature type="compositionally biased region" description="Basic residues" evidence="5">
    <location>
        <begin position="1"/>
        <end position="11"/>
    </location>
</feature>
<dbReference type="InParanoid" id="K1X6P5"/>
<keyword evidence="1" id="KW-0540">Nuclease</keyword>
<feature type="compositionally biased region" description="Polar residues" evidence="5">
    <location>
        <begin position="28"/>
        <end position="37"/>
    </location>
</feature>
<protein>
    <submittedName>
        <fullName evidence="7">RNase3 domain-containing protein</fullName>
    </submittedName>
</protein>
<organism evidence="7 8">
    <name type="scientific">Marssonina brunnea f. sp. multigermtubi (strain MB_m1)</name>
    <name type="common">Marssonina leaf spot fungus</name>
    <dbReference type="NCBI Taxonomy" id="1072389"/>
    <lineage>
        <taxon>Eukaryota</taxon>
        <taxon>Fungi</taxon>
        <taxon>Dikarya</taxon>
        <taxon>Ascomycota</taxon>
        <taxon>Pezizomycotina</taxon>
        <taxon>Leotiomycetes</taxon>
        <taxon>Helotiales</taxon>
        <taxon>Drepanopezizaceae</taxon>
        <taxon>Drepanopeziza</taxon>
    </lineage>
</organism>
<evidence type="ECO:0000256" key="1">
    <source>
        <dbReference type="ARBA" id="ARBA00022722"/>
    </source>
</evidence>
<dbReference type="GO" id="GO:0006364">
    <property type="term" value="P:rRNA processing"/>
    <property type="evidence" value="ECO:0007669"/>
    <property type="project" value="TreeGrafter"/>
</dbReference>
<dbReference type="STRING" id="1072389.K1X6P5"/>
<keyword evidence="8" id="KW-1185">Reference proteome</keyword>
<dbReference type="HOGENOM" id="CLU_048162_2_0_1"/>
<dbReference type="OrthoDB" id="2392202at2759"/>
<name>K1X6P5_MARBU</name>
<dbReference type="GO" id="GO:0003723">
    <property type="term" value="F:RNA binding"/>
    <property type="evidence" value="ECO:0007669"/>
    <property type="project" value="UniProtKB-KW"/>
</dbReference>
<evidence type="ECO:0000313" key="8">
    <source>
        <dbReference type="Proteomes" id="UP000006753"/>
    </source>
</evidence>
<dbReference type="SMART" id="SM00535">
    <property type="entry name" value="RIBOc"/>
    <property type="match status" value="1"/>
</dbReference>
<dbReference type="eggNOG" id="KOG1817">
    <property type="taxonomic scope" value="Eukaryota"/>
</dbReference>